<accession>A0ABP0EVY5</accession>
<comment type="subcellular location">
    <subcellularLocation>
        <location evidence="1">Membrane</location>
        <topology evidence="1">Multi-pass membrane protein</topology>
    </subcellularLocation>
</comment>
<protein>
    <submittedName>
        <fullName evidence="7">Uncharacterized protein</fullName>
    </submittedName>
</protein>
<evidence type="ECO:0000256" key="6">
    <source>
        <dbReference type="SAM" id="Phobius"/>
    </source>
</evidence>
<dbReference type="Pfam" id="PF00939">
    <property type="entry name" value="Na_sulph_symp"/>
    <property type="match status" value="1"/>
</dbReference>
<evidence type="ECO:0000256" key="1">
    <source>
        <dbReference type="ARBA" id="ARBA00004141"/>
    </source>
</evidence>
<feature type="transmembrane region" description="Helical" evidence="6">
    <location>
        <begin position="500"/>
        <end position="518"/>
    </location>
</feature>
<evidence type="ECO:0000313" key="8">
    <source>
        <dbReference type="Proteomes" id="UP001642483"/>
    </source>
</evidence>
<keyword evidence="8" id="KW-1185">Reference proteome</keyword>
<feature type="transmembrane region" description="Helical" evidence="6">
    <location>
        <begin position="83"/>
        <end position="105"/>
    </location>
</feature>
<organism evidence="7 8">
    <name type="scientific">Clavelina lepadiformis</name>
    <name type="common">Light-bulb sea squirt</name>
    <name type="synonym">Ascidia lepadiformis</name>
    <dbReference type="NCBI Taxonomy" id="159417"/>
    <lineage>
        <taxon>Eukaryota</taxon>
        <taxon>Metazoa</taxon>
        <taxon>Chordata</taxon>
        <taxon>Tunicata</taxon>
        <taxon>Ascidiacea</taxon>
        <taxon>Aplousobranchia</taxon>
        <taxon>Clavelinidae</taxon>
        <taxon>Clavelina</taxon>
    </lineage>
</organism>
<gene>
    <name evidence="7" type="ORF">CVLEPA_LOCUS150</name>
</gene>
<dbReference type="PANTHER" id="PTHR10283:SF82">
    <property type="entry name" value="SOLUTE CARRIER FAMILY 13 MEMBER 2"/>
    <property type="match status" value="1"/>
</dbReference>
<feature type="transmembrane region" description="Helical" evidence="6">
    <location>
        <begin position="436"/>
        <end position="455"/>
    </location>
</feature>
<dbReference type="PANTHER" id="PTHR10283">
    <property type="entry name" value="SOLUTE CARRIER FAMILY 13 MEMBER"/>
    <property type="match status" value="1"/>
</dbReference>
<dbReference type="InterPro" id="IPR001898">
    <property type="entry name" value="SLC13A/DASS"/>
</dbReference>
<proteinExistence type="inferred from homology"/>
<keyword evidence="4 6" id="KW-1133">Transmembrane helix</keyword>
<evidence type="ECO:0000256" key="2">
    <source>
        <dbReference type="ARBA" id="ARBA00006772"/>
    </source>
</evidence>
<comment type="similarity">
    <text evidence="2">Belongs to the SLC13A/DASS transporter (TC 2.A.47) family. NADC subfamily.</text>
</comment>
<feature type="transmembrane region" description="Helical" evidence="6">
    <location>
        <begin position="7"/>
        <end position="32"/>
    </location>
</feature>
<evidence type="ECO:0000256" key="3">
    <source>
        <dbReference type="ARBA" id="ARBA00022692"/>
    </source>
</evidence>
<feature type="transmembrane region" description="Helical" evidence="6">
    <location>
        <begin position="38"/>
        <end position="71"/>
    </location>
</feature>
<dbReference type="EMBL" id="CAWYQH010000001">
    <property type="protein sequence ID" value="CAK8671131.1"/>
    <property type="molecule type" value="Genomic_DNA"/>
</dbReference>
<reference evidence="7 8" key="1">
    <citation type="submission" date="2024-02" db="EMBL/GenBank/DDBJ databases">
        <authorList>
            <person name="Daric V."/>
            <person name="Darras S."/>
        </authorList>
    </citation>
    <scope>NUCLEOTIDE SEQUENCE [LARGE SCALE GENOMIC DNA]</scope>
</reference>
<keyword evidence="5 6" id="KW-0472">Membrane</keyword>
<feature type="transmembrane region" description="Helical" evidence="6">
    <location>
        <begin position="318"/>
        <end position="338"/>
    </location>
</feature>
<feature type="transmembrane region" description="Helical" evidence="6">
    <location>
        <begin position="530"/>
        <end position="552"/>
    </location>
</feature>
<comment type="caution">
    <text evidence="7">The sequence shown here is derived from an EMBL/GenBank/DDBJ whole genome shotgun (WGS) entry which is preliminary data.</text>
</comment>
<evidence type="ECO:0000313" key="7">
    <source>
        <dbReference type="EMBL" id="CAK8671131.1"/>
    </source>
</evidence>
<evidence type="ECO:0000256" key="5">
    <source>
        <dbReference type="ARBA" id="ARBA00023136"/>
    </source>
</evidence>
<name>A0ABP0EVY5_CLALP</name>
<keyword evidence="3 6" id="KW-0812">Transmembrane</keyword>
<sequence length="581" mass="64565">MDEERKIFCIPSISTLVIVITPLLLLPLPVYIPGKESLIVYISLLVSVYWASACLPLSVTGIIPVFLFPAAGILTNKEATSAFFFPGLWLFTGSIIFAIAVQSSNLHFRIALKMLLLIGTRPKRLLLGFMVTAFILSMFFANLAVVAMLMPIAEEVLNEMEKPTASEERLNLELNESKLLKINLTDKEDASLKSSVTSSLVEDGNNQSEHAQNHANRMKRFRVALTLSVSYSSAVGGIGTIPGSAANVAVVAMLKDLYPDSPEISYGQWFLYCTPCAAVTLILMYAWILWYHLGFRSKEEMDENFSARKMMMKKYDELGPITWDQLWILILFLTTVVLWFTKSPGFCTGWGDGVMDGYVADGTVVMATSFLLFLIPNQKPVVFDRPDKAKRRSVPLLTWKVFEAKFPWGILFVVGGCLTIAKAFESSNLPDILEEALSFLAWIPPWLTCLVAALFTTYVTECMSGIAALTLIFPVMKGVAKTTHIHPFYFSMPPAQTCSLAFMLPVATVPTTLAYSYGHFTIKDMIKTGWLLNLVGVFVIMLGTHTYGGFIFNFDQYPLWAETLNASIAGEIYNLTLNNTL</sequence>
<feature type="transmembrane region" description="Helical" evidence="6">
    <location>
        <begin position="406"/>
        <end position="424"/>
    </location>
</feature>
<feature type="transmembrane region" description="Helical" evidence="6">
    <location>
        <begin position="358"/>
        <end position="375"/>
    </location>
</feature>
<dbReference type="Proteomes" id="UP001642483">
    <property type="component" value="Unassembled WGS sequence"/>
</dbReference>
<evidence type="ECO:0000256" key="4">
    <source>
        <dbReference type="ARBA" id="ARBA00022989"/>
    </source>
</evidence>
<feature type="transmembrane region" description="Helical" evidence="6">
    <location>
        <begin position="269"/>
        <end position="291"/>
    </location>
</feature>
<feature type="transmembrane region" description="Helical" evidence="6">
    <location>
        <begin position="462"/>
        <end position="480"/>
    </location>
</feature>
<feature type="transmembrane region" description="Helical" evidence="6">
    <location>
        <begin position="125"/>
        <end position="150"/>
    </location>
</feature>
<feature type="transmembrane region" description="Helical" evidence="6">
    <location>
        <begin position="223"/>
        <end position="249"/>
    </location>
</feature>